<evidence type="ECO:0000313" key="3">
    <source>
        <dbReference type="Proteomes" id="UP000593576"/>
    </source>
</evidence>
<gene>
    <name evidence="2" type="ORF">Goshw_021201</name>
</gene>
<organism evidence="2 3">
    <name type="scientific">Gossypium schwendimanii</name>
    <name type="common">Cotton</name>
    <dbReference type="NCBI Taxonomy" id="34291"/>
    <lineage>
        <taxon>Eukaryota</taxon>
        <taxon>Viridiplantae</taxon>
        <taxon>Streptophyta</taxon>
        <taxon>Embryophyta</taxon>
        <taxon>Tracheophyta</taxon>
        <taxon>Spermatophyta</taxon>
        <taxon>Magnoliopsida</taxon>
        <taxon>eudicotyledons</taxon>
        <taxon>Gunneridae</taxon>
        <taxon>Pentapetalae</taxon>
        <taxon>rosids</taxon>
        <taxon>malvids</taxon>
        <taxon>Malvales</taxon>
        <taxon>Malvaceae</taxon>
        <taxon>Malvoideae</taxon>
        <taxon>Gossypium</taxon>
    </lineage>
</organism>
<reference evidence="2 3" key="1">
    <citation type="journal article" date="2019" name="Genome Biol. Evol.">
        <title>Insights into the evolution of the New World diploid cottons (Gossypium, subgenus Houzingenia) based on genome sequencing.</title>
        <authorList>
            <person name="Grover C.E."/>
            <person name="Arick M.A. 2nd"/>
            <person name="Thrash A."/>
            <person name="Conover J.L."/>
            <person name="Sanders W.S."/>
            <person name="Peterson D.G."/>
            <person name="Frelichowski J.E."/>
            <person name="Scheffler J.A."/>
            <person name="Scheffler B.E."/>
            <person name="Wendel J.F."/>
        </authorList>
    </citation>
    <scope>NUCLEOTIDE SEQUENCE [LARGE SCALE GENOMIC DNA]</scope>
    <source>
        <strain evidence="2">1</strain>
        <tissue evidence="2">Leaf</tissue>
    </source>
</reference>
<accession>A0A7J9LH61</accession>
<dbReference type="AlphaFoldDB" id="A0A7J9LH61"/>
<protein>
    <recommendedName>
        <fullName evidence="1">Aminotransferase-like plant mobile domain-containing protein</fullName>
    </recommendedName>
</protein>
<dbReference type="PANTHER" id="PTHR46033">
    <property type="entry name" value="PROTEIN MAIN-LIKE 2"/>
    <property type="match status" value="1"/>
</dbReference>
<dbReference type="Pfam" id="PF10536">
    <property type="entry name" value="PMD"/>
    <property type="match status" value="1"/>
</dbReference>
<keyword evidence="3" id="KW-1185">Reference proteome</keyword>
<dbReference type="InterPro" id="IPR019557">
    <property type="entry name" value="AminoTfrase-like_pln_mobile"/>
</dbReference>
<evidence type="ECO:0000259" key="1">
    <source>
        <dbReference type="Pfam" id="PF10536"/>
    </source>
</evidence>
<dbReference type="GO" id="GO:0010073">
    <property type="term" value="P:meristem maintenance"/>
    <property type="evidence" value="ECO:0007669"/>
    <property type="project" value="InterPro"/>
</dbReference>
<feature type="domain" description="Aminotransferase-like plant mobile" evidence="1">
    <location>
        <begin position="1"/>
        <end position="104"/>
    </location>
</feature>
<proteinExistence type="predicted"/>
<evidence type="ECO:0000313" key="2">
    <source>
        <dbReference type="EMBL" id="MBA0858080.1"/>
    </source>
</evidence>
<dbReference type="PANTHER" id="PTHR46033:SF8">
    <property type="entry name" value="PROTEIN MAINTENANCE OF MERISTEMS-LIKE"/>
    <property type="match status" value="1"/>
</dbReference>
<name>A0A7J9LH61_GOSSC</name>
<dbReference type="EMBL" id="JABFAF010000006">
    <property type="protein sequence ID" value="MBA0858080.1"/>
    <property type="molecule type" value="Genomic_DNA"/>
</dbReference>
<dbReference type="Proteomes" id="UP000593576">
    <property type="component" value="Unassembled WGS sequence"/>
</dbReference>
<sequence>MDPKLINTLIERWRPEMHTLHLLCGECTITLEDVQLQLGLPVDESALTASVQSANWGAVCYDILDAILDNNYRAYIIEMIQSYLMPDLSRNLVYLRWLLKLFYFKAADEFS</sequence>
<comment type="caution">
    <text evidence="2">The sequence shown here is derived from an EMBL/GenBank/DDBJ whole genome shotgun (WGS) entry which is preliminary data.</text>
</comment>
<dbReference type="InterPro" id="IPR044824">
    <property type="entry name" value="MAIN-like"/>
</dbReference>